<gene>
    <name evidence="9" type="primary">nocA</name>
    <name evidence="9" type="ORF">PATL70BA_1871</name>
</gene>
<feature type="domain" description="ParB-like N-terminal" evidence="8">
    <location>
        <begin position="10"/>
        <end position="100"/>
    </location>
</feature>
<dbReference type="Pfam" id="PF17762">
    <property type="entry name" value="HTH_ParB"/>
    <property type="match status" value="1"/>
</dbReference>
<dbReference type="Gene3D" id="3.90.1530.30">
    <property type="match status" value="1"/>
</dbReference>
<dbReference type="SUPFAM" id="SSF110849">
    <property type="entry name" value="ParB/Sulfiredoxin"/>
    <property type="match status" value="1"/>
</dbReference>
<dbReference type="NCBIfam" id="TIGR04285">
    <property type="entry name" value="nucleoid_noc"/>
    <property type="match status" value="1"/>
</dbReference>
<evidence type="ECO:0000256" key="7">
    <source>
        <dbReference type="ARBA" id="ARBA00023306"/>
    </source>
</evidence>
<keyword evidence="10" id="KW-1185">Reference proteome</keyword>
<evidence type="ECO:0000313" key="10">
    <source>
        <dbReference type="Proteomes" id="UP000279029"/>
    </source>
</evidence>
<proteinExistence type="inferred from homology"/>
<keyword evidence="4" id="KW-0132">Cell division</keyword>
<evidence type="ECO:0000256" key="6">
    <source>
        <dbReference type="ARBA" id="ARBA00023210"/>
    </source>
</evidence>
<dbReference type="RefSeq" id="WP_125137014.1">
    <property type="nucleotide sequence ID" value="NZ_LR130778.1"/>
</dbReference>
<dbReference type="Proteomes" id="UP000279029">
    <property type="component" value="Chromosome"/>
</dbReference>
<comment type="subcellular location">
    <subcellularLocation>
        <location evidence="1">Cytoplasm</location>
        <location evidence="1">Nucleoid</location>
    </subcellularLocation>
</comment>
<evidence type="ECO:0000256" key="4">
    <source>
        <dbReference type="ARBA" id="ARBA00022618"/>
    </source>
</evidence>
<dbReference type="GO" id="GO:0009295">
    <property type="term" value="C:nucleoid"/>
    <property type="evidence" value="ECO:0007669"/>
    <property type="project" value="UniProtKB-SubCell"/>
</dbReference>
<dbReference type="OrthoDB" id="9771505at2"/>
<dbReference type="GO" id="GO:0007059">
    <property type="term" value="P:chromosome segregation"/>
    <property type="evidence" value="ECO:0007669"/>
    <property type="project" value="TreeGrafter"/>
</dbReference>
<comment type="similarity">
    <text evidence="2">Belongs to the ParB family.</text>
</comment>
<dbReference type="PANTHER" id="PTHR33375">
    <property type="entry name" value="CHROMOSOME-PARTITIONING PROTEIN PARB-RELATED"/>
    <property type="match status" value="1"/>
</dbReference>
<keyword evidence="5 9" id="KW-0238">DNA-binding</keyword>
<dbReference type="SMART" id="SM00470">
    <property type="entry name" value="ParB"/>
    <property type="match status" value="1"/>
</dbReference>
<sequence length="269" mass="30852">MNPDLSYQVFQIPVEFISPNPNQPRYRFDDAMLTELAESIRLYGIMQPISVRLLEANQYELVAGERRLRAAKLLEMTTIPALIVNVTEKDSAILALIENLQRENLNFIEEAKGFAQLISNYGLKQQELANQLGKSQSTIANKLRLLNLSENVQNQLLNADLTERHGRVLLKLENEDDQLKLVERMINDKLNVSQSEKLVNKILVEQSLNNENISEKVVVKGYLKDIRLFTNTIKQAVEMVKHTGIDINYQIKQTEEAYEISIRIPMEDS</sequence>
<dbReference type="EMBL" id="LR130778">
    <property type="protein sequence ID" value="VDN47762.1"/>
    <property type="molecule type" value="Genomic_DNA"/>
</dbReference>
<accession>A0A3P7RYY0</accession>
<keyword evidence="6" id="KW-0717">Septation</keyword>
<keyword evidence="3" id="KW-0963">Cytoplasm</keyword>
<organism evidence="9 10">
    <name type="scientific">Petrocella atlantisensis</name>
    <dbReference type="NCBI Taxonomy" id="2173034"/>
    <lineage>
        <taxon>Bacteria</taxon>
        <taxon>Bacillati</taxon>
        <taxon>Bacillota</taxon>
        <taxon>Clostridia</taxon>
        <taxon>Lachnospirales</taxon>
        <taxon>Vallitaleaceae</taxon>
        <taxon>Petrocella</taxon>
    </lineage>
</organism>
<dbReference type="Pfam" id="PF02195">
    <property type="entry name" value="ParB_N"/>
    <property type="match status" value="1"/>
</dbReference>
<dbReference type="CDD" id="cd16393">
    <property type="entry name" value="SPO0J_N"/>
    <property type="match status" value="1"/>
</dbReference>
<dbReference type="FunFam" id="1.10.10.2830:FF:000001">
    <property type="entry name" value="Chromosome partitioning protein ParB"/>
    <property type="match status" value="1"/>
</dbReference>
<name>A0A3P7RYY0_9FIRM</name>
<dbReference type="NCBIfam" id="TIGR00180">
    <property type="entry name" value="parB_part"/>
    <property type="match status" value="1"/>
</dbReference>
<evidence type="ECO:0000256" key="2">
    <source>
        <dbReference type="ARBA" id="ARBA00006295"/>
    </source>
</evidence>
<evidence type="ECO:0000313" key="9">
    <source>
        <dbReference type="EMBL" id="VDN47762.1"/>
    </source>
</evidence>
<keyword evidence="7" id="KW-0131">Cell cycle</keyword>
<dbReference type="InterPro" id="IPR050336">
    <property type="entry name" value="Chromosome_partition/occlusion"/>
</dbReference>
<dbReference type="SUPFAM" id="SSF109709">
    <property type="entry name" value="KorB DNA-binding domain-like"/>
    <property type="match status" value="1"/>
</dbReference>
<evidence type="ECO:0000259" key="8">
    <source>
        <dbReference type="SMART" id="SM00470"/>
    </source>
</evidence>
<dbReference type="GO" id="GO:0003677">
    <property type="term" value="F:DNA binding"/>
    <property type="evidence" value="ECO:0007669"/>
    <property type="project" value="UniProtKB-KW"/>
</dbReference>
<dbReference type="InterPro" id="IPR023705">
    <property type="entry name" value="Nucleoid_occlusion_protein"/>
</dbReference>
<evidence type="ECO:0000256" key="5">
    <source>
        <dbReference type="ARBA" id="ARBA00023125"/>
    </source>
</evidence>
<dbReference type="InterPro" id="IPR003115">
    <property type="entry name" value="ParB_N"/>
</dbReference>
<dbReference type="InterPro" id="IPR041468">
    <property type="entry name" value="HTH_ParB/Spo0J"/>
</dbReference>
<evidence type="ECO:0000256" key="1">
    <source>
        <dbReference type="ARBA" id="ARBA00004453"/>
    </source>
</evidence>
<dbReference type="FunFam" id="3.90.1530.30:FF:000001">
    <property type="entry name" value="Chromosome partitioning protein ParB"/>
    <property type="match status" value="1"/>
</dbReference>
<evidence type="ECO:0000256" key="3">
    <source>
        <dbReference type="ARBA" id="ARBA00022490"/>
    </source>
</evidence>
<dbReference type="GO" id="GO:0000917">
    <property type="term" value="P:division septum assembly"/>
    <property type="evidence" value="ECO:0007669"/>
    <property type="project" value="UniProtKB-KW"/>
</dbReference>
<reference evidence="9 10" key="1">
    <citation type="submission" date="2018-09" db="EMBL/GenBank/DDBJ databases">
        <authorList>
            <person name="Postec A."/>
        </authorList>
    </citation>
    <scope>NUCLEOTIDE SEQUENCE [LARGE SCALE GENOMIC DNA]</scope>
    <source>
        <strain evidence="9">70B-A</strain>
    </source>
</reference>
<dbReference type="Gene3D" id="1.10.10.2830">
    <property type="match status" value="1"/>
</dbReference>
<dbReference type="PANTHER" id="PTHR33375:SF8">
    <property type="entry name" value="NUCLEOID OCCLUSION PROTEIN"/>
    <property type="match status" value="1"/>
</dbReference>
<dbReference type="GO" id="GO:0045881">
    <property type="term" value="P:positive regulation of sporulation resulting in formation of a cellular spore"/>
    <property type="evidence" value="ECO:0007669"/>
    <property type="project" value="TreeGrafter"/>
</dbReference>
<dbReference type="GO" id="GO:0005694">
    <property type="term" value="C:chromosome"/>
    <property type="evidence" value="ECO:0007669"/>
    <property type="project" value="TreeGrafter"/>
</dbReference>
<dbReference type="InterPro" id="IPR004437">
    <property type="entry name" value="ParB/RepB/Spo0J"/>
</dbReference>
<dbReference type="AlphaFoldDB" id="A0A3P7RYY0"/>
<dbReference type="InterPro" id="IPR036086">
    <property type="entry name" value="ParB/Sulfiredoxin_sf"/>
</dbReference>
<protein>
    <submittedName>
        <fullName evidence="9">DNA-binding protein Spo0J-like</fullName>
    </submittedName>
</protein>
<dbReference type="KEGG" id="cbar:PATL70BA_1871"/>